<evidence type="ECO:0000256" key="8">
    <source>
        <dbReference type="ARBA" id="ARBA00050488"/>
    </source>
</evidence>
<comment type="domain">
    <text evidence="10">The IMP cyclohydrolase activity resides in the N-terminal region.</text>
</comment>
<reference evidence="12 13" key="1">
    <citation type="submission" date="2020-08" db="EMBL/GenBank/DDBJ databases">
        <title>Bridging the membrane lipid divide: bacteria of the FCB group superphylum have the potential to synthesize archaeal ether lipids.</title>
        <authorList>
            <person name="Villanueva L."/>
            <person name="Von Meijenfeldt F.A.B."/>
            <person name="Westbye A.B."/>
            <person name="Yadav S."/>
            <person name="Hopmans E.C."/>
            <person name="Dutilh B.E."/>
            <person name="Sinninghe Damste J.S."/>
        </authorList>
    </citation>
    <scope>NUCLEOTIDE SEQUENCE [LARGE SCALE GENOMIC DNA]</scope>
    <source>
        <strain evidence="12">NIOZ-UU100</strain>
    </source>
</reference>
<dbReference type="EMBL" id="JACNFK010000026">
    <property type="protein sequence ID" value="MBC8519700.1"/>
    <property type="molecule type" value="Genomic_DNA"/>
</dbReference>
<dbReference type="FunFam" id="3.40.140.20:FF:000001">
    <property type="entry name" value="Bifunctional purine biosynthesis protein PurH"/>
    <property type="match status" value="1"/>
</dbReference>
<dbReference type="NCBIfam" id="TIGR00355">
    <property type="entry name" value="purH"/>
    <property type="match status" value="1"/>
</dbReference>
<dbReference type="GO" id="GO:0005829">
    <property type="term" value="C:cytosol"/>
    <property type="evidence" value="ECO:0007669"/>
    <property type="project" value="TreeGrafter"/>
</dbReference>
<feature type="domain" description="MGS-like" evidence="11">
    <location>
        <begin position="1"/>
        <end position="144"/>
    </location>
</feature>
<dbReference type="SMART" id="SM00851">
    <property type="entry name" value="MGS"/>
    <property type="match status" value="1"/>
</dbReference>
<dbReference type="HAMAP" id="MF_00139">
    <property type="entry name" value="PurH"/>
    <property type="match status" value="1"/>
</dbReference>
<evidence type="ECO:0000256" key="3">
    <source>
        <dbReference type="ARBA" id="ARBA00007667"/>
    </source>
</evidence>
<dbReference type="PANTHER" id="PTHR11692:SF0">
    <property type="entry name" value="BIFUNCTIONAL PURINE BIOSYNTHESIS PROTEIN ATIC"/>
    <property type="match status" value="1"/>
</dbReference>
<dbReference type="SUPFAM" id="SSF53927">
    <property type="entry name" value="Cytidine deaminase-like"/>
    <property type="match status" value="1"/>
</dbReference>
<evidence type="ECO:0000256" key="5">
    <source>
        <dbReference type="ARBA" id="ARBA00022755"/>
    </source>
</evidence>
<evidence type="ECO:0000313" key="13">
    <source>
        <dbReference type="Proteomes" id="UP000654401"/>
    </source>
</evidence>
<keyword evidence="4 10" id="KW-0808">Transferase</keyword>
<dbReference type="PROSITE" id="PS51855">
    <property type="entry name" value="MGS"/>
    <property type="match status" value="1"/>
</dbReference>
<dbReference type="GO" id="GO:0003937">
    <property type="term" value="F:IMP cyclohydrolase activity"/>
    <property type="evidence" value="ECO:0007669"/>
    <property type="project" value="UniProtKB-UniRule"/>
</dbReference>
<dbReference type="CDD" id="cd01421">
    <property type="entry name" value="IMPCH"/>
    <property type="match status" value="1"/>
</dbReference>
<dbReference type="PIRSF" id="PIRSF000414">
    <property type="entry name" value="AICARFT_IMPCHas"/>
    <property type="match status" value="1"/>
</dbReference>
<dbReference type="SUPFAM" id="SSF52335">
    <property type="entry name" value="Methylglyoxal synthase-like"/>
    <property type="match status" value="1"/>
</dbReference>
<dbReference type="AlphaFoldDB" id="A0A8J6PDV8"/>
<keyword evidence="6 10" id="KW-0378">Hydrolase</keyword>
<dbReference type="NCBIfam" id="NF002049">
    <property type="entry name" value="PRK00881.1"/>
    <property type="match status" value="1"/>
</dbReference>
<dbReference type="InterPro" id="IPR016193">
    <property type="entry name" value="Cytidine_deaminase-like"/>
</dbReference>
<dbReference type="Gene3D" id="3.40.50.1380">
    <property type="entry name" value="Methylglyoxal synthase-like domain"/>
    <property type="match status" value="1"/>
</dbReference>
<comment type="caution">
    <text evidence="12">The sequence shown here is derived from an EMBL/GenBank/DDBJ whole genome shotgun (WGS) entry which is preliminary data.</text>
</comment>
<dbReference type="EC" id="3.5.4.10" evidence="10"/>
<gene>
    <name evidence="10 12" type="primary">purH</name>
    <name evidence="12" type="ORF">H8D24_04745</name>
</gene>
<evidence type="ECO:0000256" key="4">
    <source>
        <dbReference type="ARBA" id="ARBA00022679"/>
    </source>
</evidence>
<dbReference type="Gene3D" id="3.40.140.20">
    <property type="match status" value="2"/>
</dbReference>
<evidence type="ECO:0000256" key="9">
    <source>
        <dbReference type="ARBA" id="ARBA00050687"/>
    </source>
</evidence>
<dbReference type="FunFam" id="3.40.140.20:FF:000002">
    <property type="entry name" value="Bifunctional purine biosynthesis protein PurH"/>
    <property type="match status" value="1"/>
</dbReference>
<organism evidence="12 13">
    <name type="scientific">Candidatus Thiopontia autotrophica</name>
    <dbReference type="NCBI Taxonomy" id="2841688"/>
    <lineage>
        <taxon>Bacteria</taxon>
        <taxon>Pseudomonadati</taxon>
        <taxon>Pseudomonadota</taxon>
        <taxon>Gammaproteobacteria</taxon>
        <taxon>Candidatus Thiopontia</taxon>
    </lineage>
</organism>
<dbReference type="UniPathway" id="UPA00074">
    <property type="reaction ID" value="UER00133"/>
</dbReference>
<evidence type="ECO:0000259" key="11">
    <source>
        <dbReference type="PROSITE" id="PS51855"/>
    </source>
</evidence>
<accession>A0A8J6PDV8</accession>
<evidence type="ECO:0000256" key="7">
    <source>
        <dbReference type="ARBA" id="ARBA00023268"/>
    </source>
</evidence>
<protein>
    <recommendedName>
        <fullName evidence="10">Bifunctional purine biosynthesis protein PurH</fullName>
    </recommendedName>
    <domain>
        <recommendedName>
            <fullName evidence="10">Phosphoribosylaminoimidazolecarboxamide formyltransferase</fullName>
            <ecNumber evidence="10">2.1.2.3</ecNumber>
        </recommendedName>
        <alternativeName>
            <fullName evidence="10">AICAR transformylase</fullName>
        </alternativeName>
    </domain>
    <domain>
        <recommendedName>
            <fullName evidence="10">IMP cyclohydrolase</fullName>
            <ecNumber evidence="10">3.5.4.10</ecNumber>
        </recommendedName>
        <alternativeName>
            <fullName evidence="10">ATIC</fullName>
        </alternativeName>
        <alternativeName>
            <fullName evidence="10">IMP synthase</fullName>
        </alternativeName>
        <alternativeName>
            <fullName evidence="10">Inosinicase</fullName>
        </alternativeName>
    </domain>
</protein>
<evidence type="ECO:0000313" key="12">
    <source>
        <dbReference type="EMBL" id="MBC8519700.1"/>
    </source>
</evidence>
<dbReference type="SMART" id="SM00798">
    <property type="entry name" value="AICARFT_IMPCHas"/>
    <property type="match status" value="1"/>
</dbReference>
<dbReference type="Pfam" id="PF01808">
    <property type="entry name" value="AICARFT_IMPCHas"/>
    <property type="match status" value="1"/>
</dbReference>
<comment type="catalytic activity">
    <reaction evidence="9 10">
        <text>IMP + H2O = 5-formamido-1-(5-phospho-D-ribosyl)imidazole-4-carboxamide</text>
        <dbReference type="Rhea" id="RHEA:18445"/>
        <dbReference type="ChEBI" id="CHEBI:15377"/>
        <dbReference type="ChEBI" id="CHEBI:58053"/>
        <dbReference type="ChEBI" id="CHEBI:58467"/>
        <dbReference type="EC" id="3.5.4.10"/>
    </reaction>
</comment>
<comment type="pathway">
    <text evidence="1 10">Purine metabolism; IMP biosynthesis via de novo pathway; IMP from 5-formamido-1-(5-phospho-D-ribosyl)imidazole-4-carboxamide: step 1/1.</text>
</comment>
<comment type="similarity">
    <text evidence="3 10">Belongs to the PurH family.</text>
</comment>
<name>A0A8J6PDV8_9GAMM</name>
<dbReference type="Pfam" id="PF02142">
    <property type="entry name" value="MGS"/>
    <property type="match status" value="1"/>
</dbReference>
<evidence type="ECO:0000256" key="1">
    <source>
        <dbReference type="ARBA" id="ARBA00004844"/>
    </source>
</evidence>
<comment type="pathway">
    <text evidence="2 10">Purine metabolism; IMP biosynthesis via de novo pathway; 5-formamido-1-(5-phospho-D-ribosyl)imidazole-4-carboxamide from 5-amino-1-(5-phospho-D-ribosyl)imidazole-4-carboxamide (10-formyl THF route): step 1/1.</text>
</comment>
<proteinExistence type="inferred from homology"/>
<dbReference type="EC" id="2.1.2.3" evidence="10"/>
<dbReference type="GO" id="GO:0006189">
    <property type="term" value="P:'de novo' IMP biosynthetic process"/>
    <property type="evidence" value="ECO:0007669"/>
    <property type="project" value="UniProtKB-UniRule"/>
</dbReference>
<sequence length="518" mass="55910">MKINRALISVSDKTGIVEFAQQLSQHGIEILSTGGTAKLLSENSIKVTEVSDYTGFPEMMDGRVKTLHPKVHGGLLGRRGVDDEIMAQHKIPPIDMVVVNLYPFEQTVANPDCDLATAIENIDIGGPTMLRAAAKNSAAVTVIVDADDYDRVLQEMNSSGGTVSDATRFDLAVKTYEHTAHYDGAIANYLGKIGSDGETSNFPRTFNSQYIKTQEMRYGENPHQKAAFFVEANAAEGSISTAKQIQGKELSYNNIGDTDAALECVKQFDESPACVIVKHANPCGVAYGENLLEAYDRAYATDPESAFGGIIAFNQPLDAEAARAIIDRQFVEVIIAPAVSDEAVAVVSEKKNVRLLISGSWADEQQRLDMKRVNGGLLVQDADLLLTNEVTIATKRTPTEQEMNDLLFSWKVAKFVKSNAIVYGKNNMTIGVGAGQMSRINSARIAGIKAEHAGLEVPGSVMASDAFFPFRDGIDAANVAGITAVIQPGGSMRDDEVIAAADEHGMAMVFTGMRHFRH</sequence>
<dbReference type="InterPro" id="IPR002695">
    <property type="entry name" value="PurH-like"/>
</dbReference>
<dbReference type="Proteomes" id="UP000654401">
    <property type="component" value="Unassembled WGS sequence"/>
</dbReference>
<evidence type="ECO:0000256" key="2">
    <source>
        <dbReference type="ARBA" id="ARBA00004954"/>
    </source>
</evidence>
<dbReference type="InterPro" id="IPR024051">
    <property type="entry name" value="AICAR_Tfase_dup_dom_sf"/>
</dbReference>
<dbReference type="InterPro" id="IPR011607">
    <property type="entry name" value="MGS-like_dom"/>
</dbReference>
<keyword evidence="5 10" id="KW-0658">Purine biosynthesis</keyword>
<evidence type="ECO:0000256" key="6">
    <source>
        <dbReference type="ARBA" id="ARBA00022801"/>
    </source>
</evidence>
<comment type="catalytic activity">
    <reaction evidence="8 10">
        <text>(6R)-10-formyltetrahydrofolate + 5-amino-1-(5-phospho-beta-D-ribosyl)imidazole-4-carboxamide = 5-formamido-1-(5-phospho-D-ribosyl)imidazole-4-carboxamide + (6S)-5,6,7,8-tetrahydrofolate</text>
        <dbReference type="Rhea" id="RHEA:22192"/>
        <dbReference type="ChEBI" id="CHEBI:57453"/>
        <dbReference type="ChEBI" id="CHEBI:58467"/>
        <dbReference type="ChEBI" id="CHEBI:58475"/>
        <dbReference type="ChEBI" id="CHEBI:195366"/>
        <dbReference type="EC" id="2.1.2.3"/>
    </reaction>
</comment>
<dbReference type="GO" id="GO:0004643">
    <property type="term" value="F:phosphoribosylaminoimidazolecarboxamide formyltransferase activity"/>
    <property type="evidence" value="ECO:0007669"/>
    <property type="project" value="UniProtKB-UniRule"/>
</dbReference>
<dbReference type="PANTHER" id="PTHR11692">
    <property type="entry name" value="BIFUNCTIONAL PURINE BIOSYNTHESIS PROTEIN PURH"/>
    <property type="match status" value="1"/>
</dbReference>
<keyword evidence="7 10" id="KW-0511">Multifunctional enzyme</keyword>
<evidence type="ECO:0000256" key="10">
    <source>
        <dbReference type="HAMAP-Rule" id="MF_00139"/>
    </source>
</evidence>
<dbReference type="FunFam" id="3.40.50.1380:FF:000001">
    <property type="entry name" value="Bifunctional purine biosynthesis protein PurH"/>
    <property type="match status" value="1"/>
</dbReference>
<dbReference type="InterPro" id="IPR036914">
    <property type="entry name" value="MGS-like_dom_sf"/>
</dbReference>